<feature type="binding site" evidence="10">
    <location>
        <position position="64"/>
    </location>
    <ligand>
        <name>ATP</name>
        <dbReference type="ChEBI" id="CHEBI:30616"/>
    </ligand>
</feature>
<evidence type="ECO:0000259" key="11">
    <source>
        <dbReference type="PROSITE" id="PS50011"/>
    </source>
</evidence>
<dbReference type="GO" id="GO:0007346">
    <property type="term" value="P:regulation of mitotic cell cycle"/>
    <property type="evidence" value="ECO:0007669"/>
    <property type="project" value="TreeGrafter"/>
</dbReference>
<dbReference type="PANTHER" id="PTHR22984:SF11">
    <property type="entry name" value="AURORA KINASE-RELATED"/>
    <property type="match status" value="1"/>
</dbReference>
<dbReference type="GO" id="GO:0005524">
    <property type="term" value="F:ATP binding"/>
    <property type="evidence" value="ECO:0007669"/>
    <property type="project" value="UniProtKB-UniRule"/>
</dbReference>
<keyword evidence="6" id="KW-0418">Kinase</keyword>
<dbReference type="Gene3D" id="3.30.200.20">
    <property type="entry name" value="Phosphorylase Kinase, domain 1"/>
    <property type="match status" value="1"/>
</dbReference>
<dbReference type="InterPro" id="IPR000719">
    <property type="entry name" value="Prot_kinase_dom"/>
</dbReference>
<evidence type="ECO:0000256" key="2">
    <source>
        <dbReference type="ARBA" id="ARBA00012513"/>
    </source>
</evidence>
<accession>A0A671TN95</accession>
<evidence type="ECO:0000256" key="6">
    <source>
        <dbReference type="ARBA" id="ARBA00022777"/>
    </source>
</evidence>
<dbReference type="InterPro" id="IPR011009">
    <property type="entry name" value="Kinase-like_dom_sf"/>
</dbReference>
<dbReference type="GeneTree" id="ENSGT00940000174849"/>
<comment type="catalytic activity">
    <reaction evidence="9">
        <text>L-seryl-[protein] + ATP = O-phospho-L-seryl-[protein] + ADP + H(+)</text>
        <dbReference type="Rhea" id="RHEA:17989"/>
        <dbReference type="Rhea" id="RHEA-COMP:9863"/>
        <dbReference type="Rhea" id="RHEA-COMP:11604"/>
        <dbReference type="ChEBI" id="CHEBI:15378"/>
        <dbReference type="ChEBI" id="CHEBI:29999"/>
        <dbReference type="ChEBI" id="CHEBI:30616"/>
        <dbReference type="ChEBI" id="CHEBI:83421"/>
        <dbReference type="ChEBI" id="CHEBI:456216"/>
        <dbReference type="EC" id="2.7.11.1"/>
    </reaction>
</comment>
<evidence type="ECO:0000256" key="9">
    <source>
        <dbReference type="ARBA" id="ARBA00048679"/>
    </source>
</evidence>
<dbReference type="EC" id="2.7.11.1" evidence="2"/>
<sequence length="134" mass="15091">GTFTACGYFMHLQKTVNDLTYISNWAPRQDFHTTYEQLELLGEGGFGSVFAGIRGEDHFPVAIKRGEQTLPLQVVIMLKMAKGSEGKSAAIAPLDFYDLDRELILVLERPDPCQDLLEYINHISCRKRQVEGSL</sequence>
<evidence type="ECO:0000256" key="8">
    <source>
        <dbReference type="ARBA" id="ARBA00047899"/>
    </source>
</evidence>
<dbReference type="PROSITE" id="PS00107">
    <property type="entry name" value="PROTEIN_KINASE_ATP"/>
    <property type="match status" value="1"/>
</dbReference>
<dbReference type="PANTHER" id="PTHR22984">
    <property type="entry name" value="SERINE/THREONINE-PROTEIN KINASE PIM"/>
    <property type="match status" value="1"/>
</dbReference>
<reference evidence="12" key="3">
    <citation type="submission" date="2025-09" db="UniProtKB">
        <authorList>
            <consortium name="Ensembl"/>
        </authorList>
    </citation>
    <scope>IDENTIFICATION</scope>
</reference>
<keyword evidence="3" id="KW-0723">Serine/threonine-protein kinase</keyword>
<keyword evidence="7 10" id="KW-0067">ATP-binding</keyword>
<proteinExistence type="inferred from homology"/>
<dbReference type="GO" id="GO:0043066">
    <property type="term" value="P:negative regulation of apoptotic process"/>
    <property type="evidence" value="ECO:0007669"/>
    <property type="project" value="TreeGrafter"/>
</dbReference>
<dbReference type="AlphaFoldDB" id="A0A671TN95"/>
<keyword evidence="13" id="KW-1185">Reference proteome</keyword>
<dbReference type="InterPro" id="IPR051138">
    <property type="entry name" value="PIM_Ser/Thr_kinase"/>
</dbReference>
<dbReference type="OMA" id="FGMEHLI"/>
<dbReference type="PROSITE" id="PS50011">
    <property type="entry name" value="PROTEIN_KINASE_DOM"/>
    <property type="match status" value="1"/>
</dbReference>
<dbReference type="Proteomes" id="UP000472265">
    <property type="component" value="Chromosome 14"/>
</dbReference>
<evidence type="ECO:0000313" key="13">
    <source>
        <dbReference type="Proteomes" id="UP000472265"/>
    </source>
</evidence>
<dbReference type="GO" id="GO:0005737">
    <property type="term" value="C:cytoplasm"/>
    <property type="evidence" value="ECO:0007669"/>
    <property type="project" value="TreeGrafter"/>
</dbReference>
<protein>
    <recommendedName>
        <fullName evidence="2">non-specific serine/threonine protein kinase</fullName>
        <ecNumber evidence="2">2.7.11.1</ecNumber>
    </recommendedName>
</protein>
<dbReference type="Ensembl" id="ENSSAUT00010003042.1">
    <property type="protein sequence ID" value="ENSSAUP00010002861.1"/>
    <property type="gene ID" value="ENSSAUG00010001442.1"/>
</dbReference>
<keyword evidence="4" id="KW-0808">Transferase</keyword>
<evidence type="ECO:0000256" key="4">
    <source>
        <dbReference type="ARBA" id="ARBA00022679"/>
    </source>
</evidence>
<comment type="catalytic activity">
    <reaction evidence="8">
        <text>L-threonyl-[protein] + ATP = O-phospho-L-threonyl-[protein] + ADP + H(+)</text>
        <dbReference type="Rhea" id="RHEA:46608"/>
        <dbReference type="Rhea" id="RHEA-COMP:11060"/>
        <dbReference type="Rhea" id="RHEA-COMP:11605"/>
        <dbReference type="ChEBI" id="CHEBI:15378"/>
        <dbReference type="ChEBI" id="CHEBI:30013"/>
        <dbReference type="ChEBI" id="CHEBI:30616"/>
        <dbReference type="ChEBI" id="CHEBI:61977"/>
        <dbReference type="ChEBI" id="CHEBI:456216"/>
        <dbReference type="EC" id="2.7.11.1"/>
    </reaction>
</comment>
<evidence type="ECO:0000256" key="7">
    <source>
        <dbReference type="ARBA" id="ARBA00022840"/>
    </source>
</evidence>
<reference evidence="12" key="2">
    <citation type="submission" date="2025-08" db="UniProtKB">
        <authorList>
            <consortium name="Ensembl"/>
        </authorList>
    </citation>
    <scope>IDENTIFICATION</scope>
</reference>
<name>A0A671TN95_SPAAU</name>
<comment type="similarity">
    <text evidence="1">Belongs to the protein kinase superfamily. CAMK Ser/Thr protein kinase family. PIM subfamily.</text>
</comment>
<evidence type="ECO:0000256" key="5">
    <source>
        <dbReference type="ARBA" id="ARBA00022741"/>
    </source>
</evidence>
<reference evidence="12" key="1">
    <citation type="submission" date="2021-04" db="EMBL/GenBank/DDBJ databases">
        <authorList>
            <consortium name="Wellcome Sanger Institute Data Sharing"/>
        </authorList>
    </citation>
    <scope>NUCLEOTIDE SEQUENCE [LARGE SCALE GENOMIC DNA]</scope>
</reference>
<dbReference type="InParanoid" id="A0A671TN95"/>
<organism evidence="12 13">
    <name type="scientific">Sparus aurata</name>
    <name type="common">Gilthead sea bream</name>
    <dbReference type="NCBI Taxonomy" id="8175"/>
    <lineage>
        <taxon>Eukaryota</taxon>
        <taxon>Metazoa</taxon>
        <taxon>Chordata</taxon>
        <taxon>Craniata</taxon>
        <taxon>Vertebrata</taxon>
        <taxon>Euteleostomi</taxon>
        <taxon>Actinopterygii</taxon>
        <taxon>Neopterygii</taxon>
        <taxon>Teleostei</taxon>
        <taxon>Neoteleostei</taxon>
        <taxon>Acanthomorphata</taxon>
        <taxon>Eupercaria</taxon>
        <taxon>Spariformes</taxon>
        <taxon>Sparidae</taxon>
        <taxon>Sparus</taxon>
    </lineage>
</organism>
<dbReference type="GO" id="GO:0004674">
    <property type="term" value="F:protein serine/threonine kinase activity"/>
    <property type="evidence" value="ECO:0007669"/>
    <property type="project" value="UniProtKB-KW"/>
</dbReference>
<dbReference type="SUPFAM" id="SSF56112">
    <property type="entry name" value="Protein kinase-like (PK-like)"/>
    <property type="match status" value="1"/>
</dbReference>
<evidence type="ECO:0000256" key="10">
    <source>
        <dbReference type="PROSITE-ProRule" id="PRU10141"/>
    </source>
</evidence>
<evidence type="ECO:0000256" key="3">
    <source>
        <dbReference type="ARBA" id="ARBA00022527"/>
    </source>
</evidence>
<evidence type="ECO:0000256" key="1">
    <source>
        <dbReference type="ARBA" id="ARBA00005505"/>
    </source>
</evidence>
<keyword evidence="5 10" id="KW-0547">Nucleotide-binding</keyword>
<dbReference type="InterPro" id="IPR017441">
    <property type="entry name" value="Protein_kinase_ATP_BS"/>
</dbReference>
<feature type="domain" description="Protein kinase" evidence="11">
    <location>
        <begin position="35"/>
        <end position="134"/>
    </location>
</feature>
<evidence type="ECO:0000313" key="12">
    <source>
        <dbReference type="Ensembl" id="ENSSAUP00010002861.1"/>
    </source>
</evidence>